<dbReference type="GO" id="GO:0042450">
    <property type="term" value="P:L-arginine biosynthetic process via ornithine"/>
    <property type="evidence" value="ECO:0007669"/>
    <property type="project" value="UniProtKB-UniRule"/>
</dbReference>
<dbReference type="Proteomes" id="UP000533306">
    <property type="component" value="Unassembled WGS sequence"/>
</dbReference>
<dbReference type="PANTHER" id="PTHR43814">
    <property type="entry name" value="ARGININOSUCCINATE LYASE"/>
    <property type="match status" value="1"/>
</dbReference>
<evidence type="ECO:0000259" key="9">
    <source>
        <dbReference type="Pfam" id="PF14698"/>
    </source>
</evidence>
<sequence length="466" mass="50902">MSDKKASNQMWGGRFASGPAAIMEAINASVGYDRKLYAQDIRGSIAHSEMLAKTGIISADDSKKIADGLATIRSEIEAGKFEFSTRLEDIHMNIEARLAELIGPAAGRLHTARSRNDQVAVDFRLWVKDEFHRVAEALKGLIAAFVARAEEHAAAVMPGFTHLQTAQPVTFGHHCLAYAEMFARDLSRVRDAIERMDESPLGAAALAGTGFPIDRHMTAKALGFREPTRNSLDSVSDRDYALEFLSVASIAGTHLSRLAEEIVIWSTPQFGFVRLSDSFSTGSSIMPQKKNPDAAELVRAKTGRLNGHLIGLLTVMKGLPLTYSKDMQEDKEAVFDAAETLDLMLAAMTGMVRDLTVNEAAMKRAAGSGYSTATDLADWLVRELGIPFREAHHVTGRAVALAEEKKCGLEKLTLEDLKSIHEGITADIFSVLSVQNSVKSRQSFGGTAPAEVRRQVRYWKKRLAKA</sequence>
<dbReference type="Gene3D" id="1.10.40.30">
    <property type="entry name" value="Fumarase/aspartase (C-terminal domain)"/>
    <property type="match status" value="1"/>
</dbReference>
<keyword evidence="7" id="KW-0963">Cytoplasm</keyword>
<dbReference type="Gene3D" id="1.20.200.10">
    <property type="entry name" value="Fumarase/aspartase (Central domain)"/>
    <property type="match status" value="1"/>
</dbReference>
<comment type="subcellular location">
    <subcellularLocation>
        <location evidence="7">Cytoplasm</location>
    </subcellularLocation>
</comment>
<accession>A0A7W9VUA1</accession>
<evidence type="ECO:0000313" key="11">
    <source>
        <dbReference type="Proteomes" id="UP000533306"/>
    </source>
</evidence>
<dbReference type="CDD" id="cd01359">
    <property type="entry name" value="Argininosuccinate_lyase"/>
    <property type="match status" value="1"/>
</dbReference>
<reference evidence="10 11" key="1">
    <citation type="submission" date="2020-08" db="EMBL/GenBank/DDBJ databases">
        <title>Genomic Encyclopedia of Type Strains, Phase IV (KMG-IV): sequencing the most valuable type-strain genomes for metagenomic binning, comparative biology and taxonomic classification.</title>
        <authorList>
            <person name="Goeker M."/>
        </authorList>
    </citation>
    <scope>NUCLEOTIDE SEQUENCE [LARGE SCALE GENOMIC DNA]</scope>
    <source>
        <strain evidence="10 11">DSM 11099</strain>
    </source>
</reference>
<name>A0A7W9VUA1_9HYPH</name>
<dbReference type="InterPro" id="IPR000362">
    <property type="entry name" value="Fumarate_lyase_fam"/>
</dbReference>
<dbReference type="InterPro" id="IPR029419">
    <property type="entry name" value="Arg_succ_lyase_C"/>
</dbReference>
<dbReference type="InterPro" id="IPR022761">
    <property type="entry name" value="Fumarate_lyase_N"/>
</dbReference>
<evidence type="ECO:0000313" key="10">
    <source>
        <dbReference type="EMBL" id="MBB6011461.1"/>
    </source>
</evidence>
<evidence type="ECO:0000256" key="6">
    <source>
        <dbReference type="ARBA" id="ARBA00023239"/>
    </source>
</evidence>
<comment type="catalytic activity">
    <reaction evidence="1 7">
        <text>2-(N(omega)-L-arginino)succinate = fumarate + L-arginine</text>
        <dbReference type="Rhea" id="RHEA:24020"/>
        <dbReference type="ChEBI" id="CHEBI:29806"/>
        <dbReference type="ChEBI" id="CHEBI:32682"/>
        <dbReference type="ChEBI" id="CHEBI:57472"/>
        <dbReference type="EC" id="4.3.2.1"/>
    </reaction>
</comment>
<dbReference type="PRINTS" id="PR00145">
    <property type="entry name" value="ARGSUCLYASE"/>
</dbReference>
<dbReference type="FunFam" id="1.10.275.10:FF:000002">
    <property type="entry name" value="Argininosuccinate lyase"/>
    <property type="match status" value="1"/>
</dbReference>
<dbReference type="PANTHER" id="PTHR43814:SF1">
    <property type="entry name" value="ARGININOSUCCINATE LYASE"/>
    <property type="match status" value="1"/>
</dbReference>
<gene>
    <name evidence="7" type="primary">argH</name>
    <name evidence="10" type="ORF">HNR59_000806</name>
</gene>
<organism evidence="10 11">
    <name type="scientific">Aquamicrobium lusatiense</name>
    <dbReference type="NCBI Taxonomy" id="89772"/>
    <lineage>
        <taxon>Bacteria</taxon>
        <taxon>Pseudomonadati</taxon>
        <taxon>Pseudomonadota</taxon>
        <taxon>Alphaproteobacteria</taxon>
        <taxon>Hyphomicrobiales</taxon>
        <taxon>Phyllobacteriaceae</taxon>
        <taxon>Aquamicrobium</taxon>
    </lineage>
</organism>
<protein>
    <recommendedName>
        <fullName evidence="3 7">Argininosuccinate lyase</fullName>
        <shortName evidence="7">ASAL</shortName>
        <ecNumber evidence="3 7">4.3.2.1</ecNumber>
    </recommendedName>
    <alternativeName>
        <fullName evidence="7">Arginosuccinase</fullName>
    </alternativeName>
</protein>
<dbReference type="AlphaFoldDB" id="A0A7W9VUA1"/>
<dbReference type="EMBL" id="JACHEU010000001">
    <property type="protein sequence ID" value="MBB6011461.1"/>
    <property type="molecule type" value="Genomic_DNA"/>
</dbReference>
<evidence type="ECO:0000256" key="1">
    <source>
        <dbReference type="ARBA" id="ARBA00000985"/>
    </source>
</evidence>
<dbReference type="UniPathway" id="UPA00068">
    <property type="reaction ID" value="UER00114"/>
</dbReference>
<dbReference type="NCBIfam" id="TIGR00838">
    <property type="entry name" value="argH"/>
    <property type="match status" value="1"/>
</dbReference>
<dbReference type="Gene3D" id="1.10.275.10">
    <property type="entry name" value="Fumarase/aspartase (N-terminal domain)"/>
    <property type="match status" value="1"/>
</dbReference>
<evidence type="ECO:0000256" key="4">
    <source>
        <dbReference type="ARBA" id="ARBA00022571"/>
    </source>
</evidence>
<dbReference type="FunFam" id="1.10.40.30:FF:000001">
    <property type="entry name" value="Argininosuccinate lyase"/>
    <property type="match status" value="1"/>
</dbReference>
<dbReference type="InterPro" id="IPR020557">
    <property type="entry name" value="Fumarate_lyase_CS"/>
</dbReference>
<dbReference type="Pfam" id="PF14698">
    <property type="entry name" value="ASL_C2"/>
    <property type="match status" value="1"/>
</dbReference>
<dbReference type="EC" id="4.3.2.1" evidence="3 7"/>
<dbReference type="InterPro" id="IPR024083">
    <property type="entry name" value="Fumarase/histidase_N"/>
</dbReference>
<dbReference type="PROSITE" id="PS00163">
    <property type="entry name" value="FUMARATE_LYASES"/>
    <property type="match status" value="1"/>
</dbReference>
<dbReference type="GO" id="GO:0005829">
    <property type="term" value="C:cytosol"/>
    <property type="evidence" value="ECO:0007669"/>
    <property type="project" value="TreeGrafter"/>
</dbReference>
<dbReference type="FunFam" id="1.20.200.10:FF:000015">
    <property type="entry name" value="argininosuccinate lyase isoform X2"/>
    <property type="match status" value="1"/>
</dbReference>
<evidence type="ECO:0000256" key="5">
    <source>
        <dbReference type="ARBA" id="ARBA00022605"/>
    </source>
</evidence>
<dbReference type="SUPFAM" id="SSF48557">
    <property type="entry name" value="L-aspartase-like"/>
    <property type="match status" value="1"/>
</dbReference>
<comment type="caution">
    <text evidence="10">The sequence shown here is derived from an EMBL/GenBank/DDBJ whole genome shotgun (WGS) entry which is preliminary data.</text>
</comment>
<feature type="domain" description="Argininosuccinate lyase C-terminal" evidence="9">
    <location>
        <begin position="370"/>
        <end position="439"/>
    </location>
</feature>
<evidence type="ECO:0000256" key="7">
    <source>
        <dbReference type="HAMAP-Rule" id="MF_00006"/>
    </source>
</evidence>
<dbReference type="PRINTS" id="PR00149">
    <property type="entry name" value="FUMRATELYASE"/>
</dbReference>
<keyword evidence="6 7" id="KW-0456">Lyase</keyword>
<evidence type="ECO:0000256" key="3">
    <source>
        <dbReference type="ARBA" id="ARBA00012338"/>
    </source>
</evidence>
<comment type="similarity">
    <text evidence="7">Belongs to the lyase 1 family. Argininosuccinate lyase subfamily.</text>
</comment>
<evidence type="ECO:0000259" key="8">
    <source>
        <dbReference type="Pfam" id="PF00206"/>
    </source>
</evidence>
<evidence type="ECO:0000256" key="2">
    <source>
        <dbReference type="ARBA" id="ARBA00004941"/>
    </source>
</evidence>
<keyword evidence="5 7" id="KW-0028">Amino-acid biosynthesis</keyword>
<dbReference type="HAMAP" id="MF_00006">
    <property type="entry name" value="Arg_succ_lyase"/>
    <property type="match status" value="1"/>
</dbReference>
<dbReference type="GO" id="GO:0004056">
    <property type="term" value="F:argininosuccinate lyase activity"/>
    <property type="evidence" value="ECO:0007669"/>
    <property type="project" value="UniProtKB-UniRule"/>
</dbReference>
<dbReference type="RefSeq" id="WP_183826327.1">
    <property type="nucleotide sequence ID" value="NZ_JACHEU010000001.1"/>
</dbReference>
<keyword evidence="4 7" id="KW-0055">Arginine biosynthesis</keyword>
<comment type="pathway">
    <text evidence="2 7">Amino-acid biosynthesis; L-arginine biosynthesis; L-arginine from L-ornithine and carbamoyl phosphate: step 3/3.</text>
</comment>
<proteinExistence type="inferred from homology"/>
<dbReference type="Pfam" id="PF00206">
    <property type="entry name" value="Lyase_1"/>
    <property type="match status" value="1"/>
</dbReference>
<keyword evidence="11" id="KW-1185">Reference proteome</keyword>
<dbReference type="InterPro" id="IPR009049">
    <property type="entry name" value="Argininosuccinate_lyase"/>
</dbReference>
<dbReference type="InterPro" id="IPR008948">
    <property type="entry name" value="L-Aspartase-like"/>
</dbReference>
<feature type="domain" description="Fumarate lyase N-terminal" evidence="8">
    <location>
        <begin position="15"/>
        <end position="306"/>
    </location>
</feature>